<dbReference type="PRINTS" id="PR01320">
    <property type="entry name" value="KIRCHANNEL"/>
</dbReference>
<evidence type="ECO:0000256" key="3">
    <source>
        <dbReference type="ARBA" id="ARBA00022538"/>
    </source>
</evidence>
<evidence type="ECO:0000259" key="14">
    <source>
        <dbReference type="Pfam" id="PF17655"/>
    </source>
</evidence>
<dbReference type="EMBL" id="CADCXU010020474">
    <property type="protein sequence ID" value="CAB0008514.1"/>
    <property type="molecule type" value="Genomic_DNA"/>
</dbReference>
<dbReference type="GO" id="GO:1990573">
    <property type="term" value="P:potassium ion import across plasma membrane"/>
    <property type="evidence" value="ECO:0007669"/>
    <property type="project" value="TreeGrafter"/>
</dbReference>
<dbReference type="Gene3D" id="2.60.40.1400">
    <property type="entry name" value="G protein-activated inward rectifier potassium channel 1"/>
    <property type="match status" value="1"/>
</dbReference>
<dbReference type="InterPro" id="IPR040445">
    <property type="entry name" value="Kir_TM"/>
</dbReference>
<feature type="domain" description="Inward rectifier potassium channel C-terminal" evidence="14">
    <location>
        <begin position="241"/>
        <end position="410"/>
    </location>
</feature>
<dbReference type="SUPFAM" id="SSF81296">
    <property type="entry name" value="E set domains"/>
    <property type="match status" value="1"/>
</dbReference>
<evidence type="ECO:0000256" key="6">
    <source>
        <dbReference type="ARBA" id="ARBA00022958"/>
    </source>
</evidence>
<dbReference type="InterPro" id="IPR014756">
    <property type="entry name" value="Ig_E-set"/>
</dbReference>
<dbReference type="SUPFAM" id="SSF81324">
    <property type="entry name" value="Voltage-gated potassium channels"/>
    <property type="match status" value="1"/>
</dbReference>
<dbReference type="GO" id="GO:0005242">
    <property type="term" value="F:inward rectifier potassium channel activity"/>
    <property type="evidence" value="ECO:0007669"/>
    <property type="project" value="InterPro"/>
</dbReference>
<keyword evidence="8 11" id="KW-0406">Ion transport</keyword>
<feature type="domain" description="Potassium channel inwardly rectifying transmembrane" evidence="13">
    <location>
        <begin position="147"/>
        <end position="234"/>
    </location>
</feature>
<evidence type="ECO:0000256" key="11">
    <source>
        <dbReference type="RuleBase" id="RU003822"/>
    </source>
</evidence>
<dbReference type="PANTHER" id="PTHR11767:SF115">
    <property type="entry name" value="INWARDLY RECTIFYING POTASSIUM CHANNEL 3, ISOFORM D"/>
    <property type="match status" value="1"/>
</dbReference>
<dbReference type="Gene3D" id="1.10.287.70">
    <property type="match status" value="1"/>
</dbReference>
<evidence type="ECO:0000313" key="15">
    <source>
        <dbReference type="EMBL" id="CAB0008514.1"/>
    </source>
</evidence>
<dbReference type="OrthoDB" id="273257at2759"/>
<feature type="compositionally biased region" description="Pro residues" evidence="12">
    <location>
        <begin position="74"/>
        <end position="99"/>
    </location>
</feature>
<evidence type="ECO:0008006" key="17">
    <source>
        <dbReference type="Google" id="ProtNLM"/>
    </source>
</evidence>
<evidence type="ECO:0000256" key="8">
    <source>
        <dbReference type="ARBA" id="ARBA00023065"/>
    </source>
</evidence>
<evidence type="ECO:0000256" key="2">
    <source>
        <dbReference type="ARBA" id="ARBA00022448"/>
    </source>
</evidence>
<feature type="compositionally biased region" description="Polar residues" evidence="12">
    <location>
        <begin position="1"/>
        <end position="11"/>
    </location>
</feature>
<keyword evidence="3 11" id="KW-0633">Potassium transport</keyword>
<comment type="subcellular location">
    <subcellularLocation>
        <location evidence="1 11">Membrane</location>
        <topology evidence="1 11">Multi-pass membrane protein</topology>
    </subcellularLocation>
</comment>
<evidence type="ECO:0000256" key="10">
    <source>
        <dbReference type="ARBA" id="ARBA00023303"/>
    </source>
</evidence>
<keyword evidence="6 11" id="KW-0630">Potassium</keyword>
<dbReference type="Pfam" id="PF01007">
    <property type="entry name" value="IRK"/>
    <property type="match status" value="1"/>
</dbReference>
<keyword evidence="2 11" id="KW-0813">Transport</keyword>
<keyword evidence="10 11" id="KW-0407">Ion channel</keyword>
<dbReference type="InterPro" id="IPR016449">
    <property type="entry name" value="K_chnl_inward-rec_Kir"/>
</dbReference>
<dbReference type="InterPro" id="IPR013518">
    <property type="entry name" value="K_chnl_inward-rec_Kir_cyto"/>
</dbReference>
<comment type="similarity">
    <text evidence="11">Belongs to the inward rectifier-type potassium channel (TC 1.A.2.1) family.</text>
</comment>
<proteinExistence type="inferred from homology"/>
<accession>A0A6H5GYS9</accession>
<keyword evidence="7" id="KW-1133">Transmembrane helix</keyword>
<dbReference type="InterPro" id="IPR041647">
    <property type="entry name" value="IRK_C"/>
</dbReference>
<keyword evidence="5 11" id="KW-0851">Voltage-gated channel</keyword>
<evidence type="ECO:0000256" key="12">
    <source>
        <dbReference type="SAM" id="MobiDB-lite"/>
    </source>
</evidence>
<evidence type="ECO:0000256" key="5">
    <source>
        <dbReference type="ARBA" id="ARBA00022882"/>
    </source>
</evidence>
<dbReference type="PANTHER" id="PTHR11767">
    <property type="entry name" value="INWARD RECTIFIER POTASSIUM CHANNEL"/>
    <property type="match status" value="1"/>
</dbReference>
<evidence type="ECO:0000256" key="1">
    <source>
        <dbReference type="ARBA" id="ARBA00004141"/>
    </source>
</evidence>
<protein>
    <recommendedName>
        <fullName evidence="17">Inward rectifier potassium channel C-terminal domain-containing protein</fullName>
    </recommendedName>
</protein>
<dbReference type="Proteomes" id="UP000479000">
    <property type="component" value="Unassembled WGS sequence"/>
</dbReference>
<feature type="compositionally biased region" description="Pro residues" evidence="12">
    <location>
        <begin position="28"/>
        <end position="44"/>
    </location>
</feature>
<dbReference type="GO" id="GO:0034702">
    <property type="term" value="C:monoatomic ion channel complex"/>
    <property type="evidence" value="ECO:0007669"/>
    <property type="project" value="UniProtKB-KW"/>
</dbReference>
<evidence type="ECO:0000256" key="9">
    <source>
        <dbReference type="ARBA" id="ARBA00023136"/>
    </source>
</evidence>
<feature type="region of interest" description="Disordered" evidence="12">
    <location>
        <begin position="1"/>
        <end position="101"/>
    </location>
</feature>
<dbReference type="GO" id="GO:0034765">
    <property type="term" value="P:regulation of monoatomic ion transmembrane transport"/>
    <property type="evidence" value="ECO:0007669"/>
    <property type="project" value="TreeGrafter"/>
</dbReference>
<name>A0A6H5GYS9_9HEMI</name>
<evidence type="ECO:0000256" key="4">
    <source>
        <dbReference type="ARBA" id="ARBA00022692"/>
    </source>
</evidence>
<gene>
    <name evidence="15" type="ORF">NTEN_LOCUS13760</name>
</gene>
<sequence>MCRSSLPSTATSPSYTPLHHHLPLLHSSPPPAPPRPSPPPPTPPTVLSTSTCPSSHAPPRLPILTPLTATCPSSHPPPSAPPHSPPPTPAPPFPRPSPPLLFTLLPQPPPLPLQPLHRSSLKNCRRQGTPGTTSVLRQSQARRILKLLVFLVSLRTHFDFQETLKSVEPCVTEVRDMLSAFMFSVETQYTTGYGSRTPTTQCPEAVFLLCAQNIVGMLLQSSSLGVIFAKLARPKARTQAIKFSEKAVISMRDGLLCLMFRIADVRKSHLIACQVKGWLMKNHVSAEGDLLEHHRYRLSLDVDGGGDDPFMIWPVTVVHRIDESSPLYAVSAQELYASDFEIVVLLSSTIESTGQQAEVRCSYLPSDILWGHKFLSIFRRTARGAQVDYSQFDKTTEVDTALCSSRSLHDFRKMTSLRSHTTTVCTRRLLPGRSDHGLWTEET</sequence>
<evidence type="ECO:0000313" key="16">
    <source>
        <dbReference type="Proteomes" id="UP000479000"/>
    </source>
</evidence>
<keyword evidence="4 11" id="KW-0812">Transmembrane</keyword>
<keyword evidence="16" id="KW-1185">Reference proteome</keyword>
<reference evidence="15 16" key="1">
    <citation type="submission" date="2020-02" db="EMBL/GenBank/DDBJ databases">
        <authorList>
            <person name="Ferguson B K."/>
        </authorList>
    </citation>
    <scope>NUCLEOTIDE SEQUENCE [LARGE SCALE GENOMIC DNA]</scope>
</reference>
<feature type="compositionally biased region" description="Low complexity" evidence="12">
    <location>
        <begin position="45"/>
        <end position="55"/>
    </location>
</feature>
<dbReference type="GO" id="GO:0005886">
    <property type="term" value="C:plasma membrane"/>
    <property type="evidence" value="ECO:0007669"/>
    <property type="project" value="TreeGrafter"/>
</dbReference>
<evidence type="ECO:0000256" key="7">
    <source>
        <dbReference type="ARBA" id="ARBA00022989"/>
    </source>
</evidence>
<keyword evidence="9" id="KW-0472">Membrane</keyword>
<dbReference type="AlphaFoldDB" id="A0A6H5GYS9"/>
<organism evidence="15 16">
    <name type="scientific">Nesidiocoris tenuis</name>
    <dbReference type="NCBI Taxonomy" id="355587"/>
    <lineage>
        <taxon>Eukaryota</taxon>
        <taxon>Metazoa</taxon>
        <taxon>Ecdysozoa</taxon>
        <taxon>Arthropoda</taxon>
        <taxon>Hexapoda</taxon>
        <taxon>Insecta</taxon>
        <taxon>Pterygota</taxon>
        <taxon>Neoptera</taxon>
        <taxon>Paraneoptera</taxon>
        <taxon>Hemiptera</taxon>
        <taxon>Heteroptera</taxon>
        <taxon>Panheteroptera</taxon>
        <taxon>Cimicomorpha</taxon>
        <taxon>Miridae</taxon>
        <taxon>Dicyphina</taxon>
        <taxon>Nesidiocoris</taxon>
    </lineage>
</organism>
<dbReference type="Pfam" id="PF17655">
    <property type="entry name" value="IRK_C"/>
    <property type="match status" value="1"/>
</dbReference>
<evidence type="ECO:0000259" key="13">
    <source>
        <dbReference type="Pfam" id="PF01007"/>
    </source>
</evidence>